<dbReference type="AlphaFoldDB" id="A0A1Y2I7P1"/>
<dbReference type="Pfam" id="PF08284">
    <property type="entry name" value="RVP_2"/>
    <property type="match status" value="1"/>
</dbReference>
<dbReference type="STRING" id="1353009.A0A1Y2I7P1"/>
<dbReference type="CDD" id="cd00303">
    <property type="entry name" value="retropepsin_like"/>
    <property type="match status" value="1"/>
</dbReference>
<evidence type="ECO:0000256" key="1">
    <source>
        <dbReference type="SAM" id="Coils"/>
    </source>
</evidence>
<protein>
    <recommendedName>
        <fullName evidence="4">Aspartic peptidase DDI1-type domain-containing protein</fullName>
    </recommendedName>
</protein>
<sequence length="221" mass="24799">AIERNAMRPKDYTRVAPMPIIVNIQINDSPARALLDTGCMADFISTTLVDQLTIRTEVLEKQLPVQLAVQGSRSKISRTCTVDLAYQEISCKRRFDVVNLENYDVILGTPFIFQHKIALGLNPSRVHVGSNEPMQIEGDEVAEILSASAELLEQKLEDLREILRKEAEDLCQDGAVAALPPLRAINHTIPLIDEIKIYPWRPSKCPDALKPLWQAKKTAYL</sequence>
<proteinExistence type="predicted"/>
<dbReference type="SUPFAM" id="SSF50630">
    <property type="entry name" value="Acid proteases"/>
    <property type="match status" value="1"/>
</dbReference>
<feature type="coiled-coil region" evidence="1">
    <location>
        <begin position="142"/>
        <end position="173"/>
    </location>
</feature>
<dbReference type="Proteomes" id="UP000193067">
    <property type="component" value="Unassembled WGS sequence"/>
</dbReference>
<evidence type="ECO:0000313" key="2">
    <source>
        <dbReference type="EMBL" id="OSC97145.1"/>
    </source>
</evidence>
<evidence type="ECO:0008006" key="4">
    <source>
        <dbReference type="Google" id="ProtNLM"/>
    </source>
</evidence>
<evidence type="ECO:0000313" key="3">
    <source>
        <dbReference type="Proteomes" id="UP000193067"/>
    </source>
</evidence>
<reference evidence="2 3" key="1">
    <citation type="journal article" date="2015" name="Biotechnol. Biofuels">
        <title>Enhanced degradation of softwood versus hardwood by the white-rot fungus Pycnoporus coccineus.</title>
        <authorList>
            <person name="Couturier M."/>
            <person name="Navarro D."/>
            <person name="Chevret D."/>
            <person name="Henrissat B."/>
            <person name="Piumi F."/>
            <person name="Ruiz-Duenas F.J."/>
            <person name="Martinez A.T."/>
            <person name="Grigoriev I.V."/>
            <person name="Riley R."/>
            <person name="Lipzen A."/>
            <person name="Berrin J.G."/>
            <person name="Master E.R."/>
            <person name="Rosso M.N."/>
        </authorList>
    </citation>
    <scope>NUCLEOTIDE SEQUENCE [LARGE SCALE GENOMIC DNA]</scope>
    <source>
        <strain evidence="2 3">BRFM310</strain>
    </source>
</reference>
<dbReference type="EMBL" id="KZ084156">
    <property type="protein sequence ID" value="OSC97145.1"/>
    <property type="molecule type" value="Genomic_DNA"/>
</dbReference>
<name>A0A1Y2I7P1_TRAC3</name>
<organism evidence="2 3">
    <name type="scientific">Trametes coccinea (strain BRFM310)</name>
    <name type="common">Pycnoporus coccineus</name>
    <dbReference type="NCBI Taxonomy" id="1353009"/>
    <lineage>
        <taxon>Eukaryota</taxon>
        <taxon>Fungi</taxon>
        <taxon>Dikarya</taxon>
        <taxon>Basidiomycota</taxon>
        <taxon>Agaricomycotina</taxon>
        <taxon>Agaricomycetes</taxon>
        <taxon>Polyporales</taxon>
        <taxon>Polyporaceae</taxon>
        <taxon>Trametes</taxon>
    </lineage>
</organism>
<dbReference type="OrthoDB" id="1750432at2759"/>
<dbReference type="InterPro" id="IPR021109">
    <property type="entry name" value="Peptidase_aspartic_dom_sf"/>
</dbReference>
<dbReference type="Gene3D" id="2.40.70.10">
    <property type="entry name" value="Acid Proteases"/>
    <property type="match status" value="1"/>
</dbReference>
<accession>A0A1Y2I7P1</accession>
<keyword evidence="1" id="KW-0175">Coiled coil</keyword>
<keyword evidence="3" id="KW-1185">Reference proteome</keyword>
<feature type="non-terminal residue" evidence="2">
    <location>
        <position position="1"/>
    </location>
</feature>
<feature type="non-terminal residue" evidence="2">
    <location>
        <position position="221"/>
    </location>
</feature>
<gene>
    <name evidence="2" type="ORF">PYCCODRAFT_1331539</name>
</gene>